<reference evidence="1" key="2">
    <citation type="journal article" date="2015" name="Fish Shellfish Immunol.">
        <title>Early steps in the European eel (Anguilla anguilla)-Vibrio vulnificus interaction in the gills: Role of the RtxA13 toxin.</title>
        <authorList>
            <person name="Callol A."/>
            <person name="Pajuelo D."/>
            <person name="Ebbesson L."/>
            <person name="Teles M."/>
            <person name="MacKenzie S."/>
            <person name="Amaro C."/>
        </authorList>
    </citation>
    <scope>NUCLEOTIDE SEQUENCE</scope>
</reference>
<dbReference type="EMBL" id="GBXM01002579">
    <property type="protein sequence ID" value="JAI05999.1"/>
    <property type="molecule type" value="Transcribed_RNA"/>
</dbReference>
<sequence>MISYGIIFKLYRYERCWVKCYPYVTAPASACLGSAGGGSCLIT</sequence>
<organism evidence="1">
    <name type="scientific">Anguilla anguilla</name>
    <name type="common">European freshwater eel</name>
    <name type="synonym">Muraena anguilla</name>
    <dbReference type="NCBI Taxonomy" id="7936"/>
    <lineage>
        <taxon>Eukaryota</taxon>
        <taxon>Metazoa</taxon>
        <taxon>Chordata</taxon>
        <taxon>Craniata</taxon>
        <taxon>Vertebrata</taxon>
        <taxon>Euteleostomi</taxon>
        <taxon>Actinopterygii</taxon>
        <taxon>Neopterygii</taxon>
        <taxon>Teleostei</taxon>
        <taxon>Anguilliformes</taxon>
        <taxon>Anguillidae</taxon>
        <taxon>Anguilla</taxon>
    </lineage>
</organism>
<proteinExistence type="predicted"/>
<evidence type="ECO:0000313" key="1">
    <source>
        <dbReference type="EMBL" id="JAI05999.1"/>
    </source>
</evidence>
<name>A0A0E9XWD2_ANGAN</name>
<accession>A0A0E9XWD2</accession>
<protein>
    <submittedName>
        <fullName evidence="1">Uncharacterized protein</fullName>
    </submittedName>
</protein>
<reference evidence="1" key="1">
    <citation type="submission" date="2014-11" db="EMBL/GenBank/DDBJ databases">
        <authorList>
            <person name="Amaro Gonzalez C."/>
        </authorList>
    </citation>
    <scope>NUCLEOTIDE SEQUENCE</scope>
</reference>
<dbReference type="AlphaFoldDB" id="A0A0E9XWD2"/>